<dbReference type="EMBL" id="CM000781">
    <property type="protein sequence ID" value="AQK72081.1"/>
    <property type="molecule type" value="Genomic_DNA"/>
</dbReference>
<dbReference type="Gene3D" id="3.30.70.660">
    <property type="entry name" value="Pseudouridine synthase I, catalytic domain, C-terminal subdomain"/>
    <property type="match status" value="1"/>
</dbReference>
<dbReference type="Pfam" id="PF12776">
    <property type="entry name" value="Myb_DNA-bind_3"/>
    <property type="match status" value="1"/>
</dbReference>
<dbReference type="Pfam" id="PF01416">
    <property type="entry name" value="PseudoU_synth_1"/>
    <property type="match status" value="1"/>
</dbReference>
<dbReference type="InterPro" id="IPR020094">
    <property type="entry name" value="TruA/RsuA/RluB/E/F_N"/>
</dbReference>
<comment type="similarity">
    <text evidence="1">Belongs to the tRNA pseudouridine synthase TruA family.</text>
</comment>
<dbReference type="ExpressionAtlas" id="A0A1D6HBJ9">
    <property type="expression patterns" value="baseline and differential"/>
</dbReference>
<dbReference type="PANTHER" id="PTHR46250:SF15">
    <property type="entry name" value="OS01G0523800 PROTEIN"/>
    <property type="match status" value="1"/>
</dbReference>
<organism evidence="7">
    <name type="scientific">Zea mays</name>
    <name type="common">Maize</name>
    <dbReference type="NCBI Taxonomy" id="4577"/>
    <lineage>
        <taxon>Eukaryota</taxon>
        <taxon>Viridiplantae</taxon>
        <taxon>Streptophyta</taxon>
        <taxon>Embryophyta</taxon>
        <taxon>Tracheophyta</taxon>
        <taxon>Spermatophyta</taxon>
        <taxon>Magnoliopsida</taxon>
        <taxon>Liliopsida</taxon>
        <taxon>Poales</taxon>
        <taxon>Poaceae</taxon>
        <taxon>PACMAD clade</taxon>
        <taxon>Panicoideae</taxon>
        <taxon>Andropogonodae</taxon>
        <taxon>Andropogoneae</taxon>
        <taxon>Tripsacinae</taxon>
        <taxon>Zea</taxon>
    </lineage>
</organism>
<dbReference type="Gene3D" id="3.30.70.580">
    <property type="entry name" value="Pseudouridine synthase I, catalytic domain, N-terminal subdomain"/>
    <property type="match status" value="1"/>
</dbReference>
<dbReference type="InterPro" id="IPR020103">
    <property type="entry name" value="PsdUridine_synth_cat_dom_sf"/>
</dbReference>
<dbReference type="PANTHER" id="PTHR46250">
    <property type="entry name" value="MYB/SANT-LIKE DNA-BINDING DOMAIN PROTEIN-RELATED"/>
    <property type="match status" value="1"/>
</dbReference>
<dbReference type="GO" id="GO:0009982">
    <property type="term" value="F:pseudouridine synthase activity"/>
    <property type="evidence" value="ECO:0007669"/>
    <property type="project" value="InterPro"/>
</dbReference>
<feature type="compositionally biased region" description="Basic and acidic residues" evidence="4">
    <location>
        <begin position="510"/>
        <end position="537"/>
    </location>
</feature>
<dbReference type="AlphaFoldDB" id="A0A1D6HBJ9"/>
<dbReference type="InterPro" id="IPR001406">
    <property type="entry name" value="PsdUridine_synth_TruA"/>
</dbReference>
<dbReference type="InterPro" id="IPR024752">
    <property type="entry name" value="Myb/SANT-like_dom"/>
</dbReference>
<name>A0A1D6HBJ9_MAIZE</name>
<dbReference type="CDD" id="cd02570">
    <property type="entry name" value="PseudoU_synth_EcTruA"/>
    <property type="match status" value="1"/>
</dbReference>
<evidence type="ECO:0000259" key="5">
    <source>
        <dbReference type="Pfam" id="PF01416"/>
    </source>
</evidence>
<dbReference type="InParanoid" id="A0A1D6HBJ9"/>
<reference evidence="7" key="1">
    <citation type="submission" date="2015-12" db="EMBL/GenBank/DDBJ databases">
        <title>Update maize B73 reference genome by single molecule sequencing technologies.</title>
        <authorList>
            <consortium name="Maize Genome Sequencing Project"/>
            <person name="Ware D."/>
        </authorList>
    </citation>
    <scope>NUCLEOTIDE SEQUENCE</scope>
    <source>
        <tissue evidence="7">Seedling</tissue>
    </source>
</reference>
<evidence type="ECO:0000313" key="7">
    <source>
        <dbReference type="EMBL" id="AQK72081.1"/>
    </source>
</evidence>
<dbReference type="NCBIfam" id="TIGR00071">
    <property type="entry name" value="hisT_truA"/>
    <property type="match status" value="1"/>
</dbReference>
<feature type="region of interest" description="Disordered" evidence="4">
    <location>
        <begin position="508"/>
        <end position="537"/>
    </location>
</feature>
<dbReference type="eggNOG" id="KOG4393">
    <property type="taxonomic scope" value="Eukaryota"/>
</dbReference>
<proteinExistence type="inferred from homology"/>
<keyword evidence="3" id="KW-0413">Isomerase</keyword>
<dbReference type="GO" id="GO:0008033">
    <property type="term" value="P:tRNA processing"/>
    <property type="evidence" value="ECO:0007669"/>
    <property type="project" value="UniProtKB-KW"/>
</dbReference>
<evidence type="ECO:0000256" key="3">
    <source>
        <dbReference type="ARBA" id="ARBA00023235"/>
    </source>
</evidence>
<keyword evidence="2" id="KW-0819">tRNA processing</keyword>
<dbReference type="PaxDb" id="4577-GRMZM2G095782_P04"/>
<sequence>MLGLAPLRSAPLPIRASATACGRNTSQQLANGCQLSLLAPEAAEGDTALPENMHKWRMVIAYDGTKFKGWQYQPSIPTIQYFLEDALICITKLDRKKLCLVGAGRTDTGVHAWGQVAHFTTPFSYSCLSSIHSAMNGLLPPEIRVREISAARPEFHARSSTKSKVYRYKIYNEAIMDPFHNHYAYHSAYKLNPHAMQEAANYFVGIHDFTSFANAAHNDGERRPTKKITRFDVTEMGAVLQLEVEGTGFLYRQVRNMVALLLQVGKEALPPDIVPAIIAARDRKELAKVALSAPPHGLMDISEGSIAVRDPRWSDGSFKHGYTSVLEARLAEKLPDSRISATPHIDSRLRYFKTKYSALEQMLNKSGFTWDPTKKMIQCEKQQYETHCKNNPDAKGLYGVSFPYYDELSMVYSKDMATGEGAEDMTDAVKNLEEELVCVNANDEEVGEDMTFVETPRHFVDSTSSSSKKRKKEWKGMKTASSDPLLDVFNEVSGDLKVATMSIGKMAQAMDREASNKEKARDEDPQQKLREKAINEV</sequence>
<evidence type="ECO:0000256" key="2">
    <source>
        <dbReference type="ARBA" id="ARBA00022694"/>
    </source>
</evidence>
<dbReference type="GO" id="GO:0003723">
    <property type="term" value="F:RNA binding"/>
    <property type="evidence" value="ECO:0007669"/>
    <property type="project" value="InterPro"/>
</dbReference>
<evidence type="ECO:0000259" key="6">
    <source>
        <dbReference type="Pfam" id="PF12776"/>
    </source>
</evidence>
<dbReference type="IntAct" id="A0A1D6HBJ9">
    <property type="interactions" value="1"/>
</dbReference>
<accession>A0A1D6HBJ9</accession>
<dbReference type="HAMAP" id="MF_00171">
    <property type="entry name" value="TruA"/>
    <property type="match status" value="1"/>
</dbReference>
<dbReference type="InterPro" id="IPR020097">
    <property type="entry name" value="PsdUridine_synth_TruA_a/b_dom"/>
</dbReference>
<dbReference type="FunFam" id="3.30.70.580:FF:000001">
    <property type="entry name" value="tRNA pseudouridine synthase A"/>
    <property type="match status" value="1"/>
</dbReference>
<dbReference type="STRING" id="4577.A0A1D6HBJ9"/>
<evidence type="ECO:0000256" key="1">
    <source>
        <dbReference type="ARBA" id="ARBA00009375"/>
    </source>
</evidence>
<feature type="domain" description="Myb/SANT-like" evidence="6">
    <location>
        <begin position="343"/>
        <end position="384"/>
    </location>
</feature>
<dbReference type="GO" id="GO:0001522">
    <property type="term" value="P:pseudouridine synthesis"/>
    <property type="evidence" value="ECO:0007669"/>
    <property type="project" value="InterPro"/>
</dbReference>
<gene>
    <name evidence="7" type="ORF">ZEAMMB73_Zm00001d016988</name>
</gene>
<dbReference type="SMR" id="A0A1D6HBJ9"/>
<evidence type="ECO:0000256" key="4">
    <source>
        <dbReference type="SAM" id="MobiDB-lite"/>
    </source>
</evidence>
<dbReference type="InterPro" id="IPR020095">
    <property type="entry name" value="PsdUridine_synth_TruA_C"/>
</dbReference>
<protein>
    <submittedName>
        <fullName evidence="7">tRNA pseudouridine synthase</fullName>
    </submittedName>
</protein>
<feature type="domain" description="Pseudouridine synthase I TruA alpha/beta" evidence="5">
    <location>
        <begin position="199"/>
        <end position="300"/>
    </location>
</feature>
<dbReference type="SUPFAM" id="SSF55120">
    <property type="entry name" value="Pseudouridine synthase"/>
    <property type="match status" value="1"/>
</dbReference>